<accession>X1CE42</accession>
<dbReference type="EMBL" id="BART01017826">
    <property type="protein sequence ID" value="GAG82471.1"/>
    <property type="molecule type" value="Genomic_DNA"/>
</dbReference>
<dbReference type="AlphaFoldDB" id="X1CE42"/>
<reference evidence="2" key="1">
    <citation type="journal article" date="2014" name="Front. Microbiol.">
        <title>High frequency of phylogenetically diverse reductive dehalogenase-homologous genes in deep subseafloor sedimentary metagenomes.</title>
        <authorList>
            <person name="Kawai M."/>
            <person name="Futagami T."/>
            <person name="Toyoda A."/>
            <person name="Takaki Y."/>
            <person name="Nishi S."/>
            <person name="Hori S."/>
            <person name="Arai W."/>
            <person name="Tsubouchi T."/>
            <person name="Morono Y."/>
            <person name="Uchiyama I."/>
            <person name="Ito T."/>
            <person name="Fujiyama A."/>
            <person name="Inagaki F."/>
            <person name="Takami H."/>
        </authorList>
    </citation>
    <scope>NUCLEOTIDE SEQUENCE</scope>
    <source>
        <strain evidence="2">Expedition CK06-06</strain>
    </source>
</reference>
<name>X1CE42_9ZZZZ</name>
<proteinExistence type="predicted"/>
<organism evidence="2">
    <name type="scientific">marine sediment metagenome</name>
    <dbReference type="NCBI Taxonomy" id="412755"/>
    <lineage>
        <taxon>unclassified sequences</taxon>
        <taxon>metagenomes</taxon>
        <taxon>ecological metagenomes</taxon>
    </lineage>
</organism>
<protein>
    <submittedName>
        <fullName evidence="2">Uncharacterized protein</fullName>
    </submittedName>
</protein>
<evidence type="ECO:0000313" key="2">
    <source>
        <dbReference type="EMBL" id="GAG82471.1"/>
    </source>
</evidence>
<comment type="caution">
    <text evidence="2">The sequence shown here is derived from an EMBL/GenBank/DDBJ whole genome shotgun (WGS) entry which is preliminary data.</text>
</comment>
<feature type="compositionally biased region" description="Polar residues" evidence="1">
    <location>
        <begin position="21"/>
        <end position="34"/>
    </location>
</feature>
<sequence length="40" mass="4345">AAKRIAEAIVEGVGYCSKETSYSPDRSIDSSVISKSLRRN</sequence>
<feature type="non-terminal residue" evidence="2">
    <location>
        <position position="1"/>
    </location>
</feature>
<evidence type="ECO:0000256" key="1">
    <source>
        <dbReference type="SAM" id="MobiDB-lite"/>
    </source>
</evidence>
<gene>
    <name evidence="2" type="ORF">S01H4_33803</name>
</gene>
<feature type="region of interest" description="Disordered" evidence="1">
    <location>
        <begin position="21"/>
        <end position="40"/>
    </location>
</feature>